<protein>
    <submittedName>
        <fullName evidence="6">Inner membrane protein YbjJ</fullName>
    </submittedName>
</protein>
<feature type="transmembrane region" description="Helical" evidence="5">
    <location>
        <begin position="345"/>
        <end position="363"/>
    </location>
</feature>
<dbReference type="InterPro" id="IPR011701">
    <property type="entry name" value="MFS"/>
</dbReference>
<feature type="transmembrane region" description="Helical" evidence="5">
    <location>
        <begin position="375"/>
        <end position="396"/>
    </location>
</feature>
<name>A0A2N9B236_STRCX</name>
<evidence type="ECO:0000313" key="7">
    <source>
        <dbReference type="Proteomes" id="UP000235464"/>
    </source>
</evidence>
<evidence type="ECO:0000256" key="2">
    <source>
        <dbReference type="ARBA" id="ARBA00022692"/>
    </source>
</evidence>
<feature type="transmembrane region" description="Helical" evidence="5">
    <location>
        <begin position="310"/>
        <end position="333"/>
    </location>
</feature>
<dbReference type="SUPFAM" id="SSF103473">
    <property type="entry name" value="MFS general substrate transporter"/>
    <property type="match status" value="1"/>
</dbReference>
<dbReference type="PANTHER" id="PTHR23514">
    <property type="entry name" value="BYPASS OF STOP CODON PROTEIN 6"/>
    <property type="match status" value="1"/>
</dbReference>
<proteinExistence type="predicted"/>
<evidence type="ECO:0000313" key="6">
    <source>
        <dbReference type="EMBL" id="SOR77403.1"/>
    </source>
</evidence>
<feature type="transmembrane region" description="Helical" evidence="5">
    <location>
        <begin position="83"/>
        <end position="102"/>
    </location>
</feature>
<organism evidence="6 7">
    <name type="scientific">Streptomyces chartreusis NRRL 3882</name>
    <dbReference type="NCBI Taxonomy" id="1079985"/>
    <lineage>
        <taxon>Bacteria</taxon>
        <taxon>Bacillati</taxon>
        <taxon>Actinomycetota</taxon>
        <taxon>Actinomycetes</taxon>
        <taxon>Kitasatosporales</taxon>
        <taxon>Streptomycetaceae</taxon>
        <taxon>Streptomyces</taxon>
    </lineage>
</organism>
<keyword evidence="4 5" id="KW-0472">Membrane</keyword>
<keyword evidence="2 5" id="KW-0812">Transmembrane</keyword>
<evidence type="ECO:0000256" key="5">
    <source>
        <dbReference type="SAM" id="Phobius"/>
    </source>
</evidence>
<feature type="transmembrane region" description="Helical" evidence="5">
    <location>
        <begin position="224"/>
        <end position="243"/>
    </location>
</feature>
<dbReference type="GO" id="GO:0022857">
    <property type="term" value="F:transmembrane transporter activity"/>
    <property type="evidence" value="ECO:0007669"/>
    <property type="project" value="InterPro"/>
</dbReference>
<dbReference type="EMBL" id="LT963352">
    <property type="protein sequence ID" value="SOR77403.1"/>
    <property type="molecule type" value="Genomic_DNA"/>
</dbReference>
<dbReference type="AlphaFoldDB" id="A0A2N9B236"/>
<feature type="transmembrane region" description="Helical" evidence="5">
    <location>
        <begin position="255"/>
        <end position="273"/>
    </location>
</feature>
<feature type="transmembrane region" description="Helical" evidence="5">
    <location>
        <begin position="175"/>
        <end position="194"/>
    </location>
</feature>
<dbReference type="Proteomes" id="UP000235464">
    <property type="component" value="Chromosome I"/>
</dbReference>
<keyword evidence="7" id="KW-1185">Reference proteome</keyword>
<reference evidence="7" key="1">
    <citation type="submission" date="2017-11" db="EMBL/GenBank/DDBJ databases">
        <authorList>
            <person name="Wibberg D."/>
        </authorList>
    </citation>
    <scope>NUCLEOTIDE SEQUENCE [LARGE SCALE GENOMIC DNA]</scope>
</reference>
<evidence type="ECO:0000256" key="4">
    <source>
        <dbReference type="ARBA" id="ARBA00023136"/>
    </source>
</evidence>
<dbReference type="Gene3D" id="1.20.1250.20">
    <property type="entry name" value="MFS general substrate transporter like domains"/>
    <property type="match status" value="2"/>
</dbReference>
<sequence length="400" mass="41710">MDVTAPDGAGAGVATLRPARMIRQTRAVYFLTSYPLTSWFSETARVHDRFTVSDGAWGVLLMTAPAVTLVTARAYPRLVPRRLAHRALALALAGMTVTVFGIGLCSSVPLLCCLLVLLGVANAVLQVEGNSRAHLIESLTGRRVFASCHGCYSLGVLAAGLTAFVVSAWRLPAVVHFWVVLLVGVTGLFALRIGPLAEPAADGSGAGPDTAPADPVGVRFSMPVLMALSFVLLGMEAAVNAWHGTLVDEGLGFDGYSGAVYAAYALGGIAIRFTGDLVRARWGTLAAFVVAGPLASLLLFAALAGRQRLLVLAAFLVLGVAQGIAYPDVLKLAAEREPGEAASHVARVVTAGTVGVLLANPLMGWVCDRFSVVGAYAGLGVLLFVTAGWTTVRYVLARRT</sequence>
<dbReference type="InterPro" id="IPR051788">
    <property type="entry name" value="MFS_Transporter"/>
</dbReference>
<feature type="transmembrane region" description="Helical" evidence="5">
    <location>
        <begin position="146"/>
        <end position="169"/>
    </location>
</feature>
<feature type="transmembrane region" description="Helical" evidence="5">
    <location>
        <begin position="285"/>
        <end position="304"/>
    </location>
</feature>
<dbReference type="Pfam" id="PF07690">
    <property type="entry name" value="MFS_1"/>
    <property type="match status" value="1"/>
</dbReference>
<keyword evidence="3 5" id="KW-1133">Transmembrane helix</keyword>
<evidence type="ECO:0000256" key="3">
    <source>
        <dbReference type="ARBA" id="ARBA00022989"/>
    </source>
</evidence>
<gene>
    <name evidence="6" type="primary">ybjJ_1</name>
    <name evidence="6" type="ORF">SCNRRL3882_0875</name>
</gene>
<dbReference type="GO" id="GO:0016020">
    <property type="term" value="C:membrane"/>
    <property type="evidence" value="ECO:0007669"/>
    <property type="project" value="UniProtKB-SubCell"/>
</dbReference>
<feature type="transmembrane region" description="Helical" evidence="5">
    <location>
        <begin position="55"/>
        <end position="76"/>
    </location>
</feature>
<dbReference type="PANTHER" id="PTHR23514:SF13">
    <property type="entry name" value="INNER MEMBRANE PROTEIN YBJJ"/>
    <property type="match status" value="1"/>
</dbReference>
<accession>A0A2N9B236</accession>
<dbReference type="InterPro" id="IPR036259">
    <property type="entry name" value="MFS_trans_sf"/>
</dbReference>
<comment type="subcellular location">
    <subcellularLocation>
        <location evidence="1">Membrane</location>
        <topology evidence="1">Multi-pass membrane protein</topology>
    </subcellularLocation>
</comment>
<evidence type="ECO:0000256" key="1">
    <source>
        <dbReference type="ARBA" id="ARBA00004141"/>
    </source>
</evidence>